<dbReference type="RefSeq" id="WP_014217479.1">
    <property type="nucleotide sequence ID" value="NC_016609.1"/>
</dbReference>
<name>G8TJ48_NIAKG</name>
<dbReference type="EMBL" id="CP003178">
    <property type="protein sequence ID" value="AEV97565.1"/>
    <property type="molecule type" value="Genomic_DNA"/>
</dbReference>
<gene>
    <name evidence="1" type="ordered locus">Niako_1190</name>
</gene>
<dbReference type="KEGG" id="nko:Niako_1190"/>
<evidence type="ECO:0000313" key="1">
    <source>
        <dbReference type="EMBL" id="AEV97565.1"/>
    </source>
</evidence>
<accession>G8TJ48</accession>
<sequence length="209" mass="23482">MILKNDKANSRLTIDNKQSRFAALISFCRLPIADCRLIFAYCLLPIVLLTTGCYSFKDIGSIPPEVKTFRVNYIENKARYVNPQLSPQLTDKLRQKITSQTRLTGVQGDDAHYDISGTVTGYNVTTSGVSTGQNSSGTTQQQASIQRLTVIVHLNFRNNLDPTKNFEADVSRNFDYGATQSLTQAEAQLNETIIKNMVDEIFNRIFSNW</sequence>
<dbReference type="InterPro" id="IPR007485">
    <property type="entry name" value="LPS_assembly_LptE"/>
</dbReference>
<dbReference type="GO" id="GO:0043165">
    <property type="term" value="P:Gram-negative-bacterium-type cell outer membrane assembly"/>
    <property type="evidence" value="ECO:0007669"/>
    <property type="project" value="InterPro"/>
</dbReference>
<dbReference type="GO" id="GO:0019867">
    <property type="term" value="C:outer membrane"/>
    <property type="evidence" value="ECO:0007669"/>
    <property type="project" value="InterPro"/>
</dbReference>
<dbReference type="OrthoDB" id="9790776at2"/>
<dbReference type="HOGENOM" id="CLU_114082_1_0_10"/>
<dbReference type="Pfam" id="PF04390">
    <property type="entry name" value="LptE"/>
    <property type="match status" value="1"/>
</dbReference>
<reference evidence="1 2" key="1">
    <citation type="submission" date="2011-12" db="EMBL/GenBank/DDBJ databases">
        <title>The complete genome of Niastella koreensis GR20-10.</title>
        <authorList>
            <consortium name="US DOE Joint Genome Institute (JGI-PGF)"/>
            <person name="Lucas S."/>
            <person name="Han J."/>
            <person name="Lapidus A."/>
            <person name="Bruce D."/>
            <person name="Goodwin L."/>
            <person name="Pitluck S."/>
            <person name="Peters L."/>
            <person name="Kyrpides N."/>
            <person name="Mavromatis K."/>
            <person name="Ivanova N."/>
            <person name="Mikhailova N."/>
            <person name="Davenport K."/>
            <person name="Saunders E."/>
            <person name="Detter J.C."/>
            <person name="Tapia R."/>
            <person name="Han C."/>
            <person name="Land M."/>
            <person name="Hauser L."/>
            <person name="Markowitz V."/>
            <person name="Cheng J.-F."/>
            <person name="Hugenholtz P."/>
            <person name="Woyke T."/>
            <person name="Wu D."/>
            <person name="Tindall B."/>
            <person name="Pomrenke H."/>
            <person name="Brambilla E."/>
            <person name="Klenk H.-P."/>
            <person name="Eisen J.A."/>
        </authorList>
    </citation>
    <scope>NUCLEOTIDE SEQUENCE [LARGE SCALE GENOMIC DNA]</scope>
    <source>
        <strain evidence="2">DSM 17620 / KACC 11465 / NBRC 106392 / GR20-10</strain>
    </source>
</reference>
<dbReference type="AlphaFoldDB" id="G8TJ48"/>
<protein>
    <recommendedName>
        <fullName evidence="3">Lipopolysaccharide-assembly</fullName>
    </recommendedName>
</protein>
<dbReference type="eggNOG" id="ENOG5032RR7">
    <property type="taxonomic scope" value="Bacteria"/>
</dbReference>
<dbReference type="Proteomes" id="UP000005438">
    <property type="component" value="Chromosome"/>
</dbReference>
<organism evidence="1 2">
    <name type="scientific">Niastella koreensis (strain DSM 17620 / KACC 11465 / NBRC 106392 / GR20-10)</name>
    <dbReference type="NCBI Taxonomy" id="700598"/>
    <lineage>
        <taxon>Bacteria</taxon>
        <taxon>Pseudomonadati</taxon>
        <taxon>Bacteroidota</taxon>
        <taxon>Chitinophagia</taxon>
        <taxon>Chitinophagales</taxon>
        <taxon>Chitinophagaceae</taxon>
        <taxon>Niastella</taxon>
    </lineage>
</organism>
<dbReference type="STRING" id="700598.Niako_1190"/>
<evidence type="ECO:0008006" key="3">
    <source>
        <dbReference type="Google" id="ProtNLM"/>
    </source>
</evidence>
<proteinExistence type="predicted"/>
<evidence type="ECO:0000313" key="2">
    <source>
        <dbReference type="Proteomes" id="UP000005438"/>
    </source>
</evidence>